<evidence type="ECO:0000256" key="1">
    <source>
        <dbReference type="SAM" id="SignalP"/>
    </source>
</evidence>
<keyword evidence="3" id="KW-1185">Reference proteome</keyword>
<proteinExistence type="predicted"/>
<dbReference type="Proteomes" id="UP001303760">
    <property type="component" value="Unassembled WGS sequence"/>
</dbReference>
<keyword evidence="1" id="KW-0732">Signal</keyword>
<reference evidence="2" key="1">
    <citation type="journal article" date="2023" name="Mol. Phylogenet. Evol.">
        <title>Genome-scale phylogeny and comparative genomics of the fungal order Sordariales.</title>
        <authorList>
            <person name="Hensen N."/>
            <person name="Bonometti L."/>
            <person name="Westerberg I."/>
            <person name="Brannstrom I.O."/>
            <person name="Guillou S."/>
            <person name="Cros-Aarteil S."/>
            <person name="Calhoun S."/>
            <person name="Haridas S."/>
            <person name="Kuo A."/>
            <person name="Mondo S."/>
            <person name="Pangilinan J."/>
            <person name="Riley R."/>
            <person name="LaButti K."/>
            <person name="Andreopoulos B."/>
            <person name="Lipzen A."/>
            <person name="Chen C."/>
            <person name="Yan M."/>
            <person name="Daum C."/>
            <person name="Ng V."/>
            <person name="Clum A."/>
            <person name="Steindorff A."/>
            <person name="Ohm R.A."/>
            <person name="Martin F."/>
            <person name="Silar P."/>
            <person name="Natvig D.O."/>
            <person name="Lalanne C."/>
            <person name="Gautier V."/>
            <person name="Ament-Velasquez S.L."/>
            <person name="Kruys A."/>
            <person name="Hutchinson M.I."/>
            <person name="Powell A.J."/>
            <person name="Barry K."/>
            <person name="Miller A.N."/>
            <person name="Grigoriev I.V."/>
            <person name="Debuchy R."/>
            <person name="Gladieux P."/>
            <person name="Hiltunen Thoren M."/>
            <person name="Johannesson H."/>
        </authorList>
    </citation>
    <scope>NUCLEOTIDE SEQUENCE</scope>
    <source>
        <strain evidence="2">CBS 532.94</strain>
    </source>
</reference>
<sequence length="74" mass="7777">MSRRKMRNHQASTLALLIAVLHPDLAAHHAAADLQLLALNGAGVRGISSLMILVRLMAAISPDAHPSPATTYTG</sequence>
<evidence type="ECO:0008006" key="4">
    <source>
        <dbReference type="Google" id="ProtNLM"/>
    </source>
</evidence>
<organism evidence="2 3">
    <name type="scientific">Achaetomium macrosporum</name>
    <dbReference type="NCBI Taxonomy" id="79813"/>
    <lineage>
        <taxon>Eukaryota</taxon>
        <taxon>Fungi</taxon>
        <taxon>Dikarya</taxon>
        <taxon>Ascomycota</taxon>
        <taxon>Pezizomycotina</taxon>
        <taxon>Sordariomycetes</taxon>
        <taxon>Sordariomycetidae</taxon>
        <taxon>Sordariales</taxon>
        <taxon>Chaetomiaceae</taxon>
        <taxon>Achaetomium</taxon>
    </lineage>
</organism>
<dbReference type="AlphaFoldDB" id="A0AAN7C237"/>
<accession>A0AAN7C237</accession>
<name>A0AAN7C237_9PEZI</name>
<feature type="chain" id="PRO_5043028447" description="Secreted protein" evidence="1">
    <location>
        <begin position="27"/>
        <end position="74"/>
    </location>
</feature>
<dbReference type="EMBL" id="MU860508">
    <property type="protein sequence ID" value="KAK4233636.1"/>
    <property type="molecule type" value="Genomic_DNA"/>
</dbReference>
<feature type="signal peptide" evidence="1">
    <location>
        <begin position="1"/>
        <end position="26"/>
    </location>
</feature>
<reference evidence="2" key="2">
    <citation type="submission" date="2023-05" db="EMBL/GenBank/DDBJ databases">
        <authorList>
            <consortium name="Lawrence Berkeley National Laboratory"/>
            <person name="Steindorff A."/>
            <person name="Hensen N."/>
            <person name="Bonometti L."/>
            <person name="Westerberg I."/>
            <person name="Brannstrom I.O."/>
            <person name="Guillou S."/>
            <person name="Cros-Aarteil S."/>
            <person name="Calhoun S."/>
            <person name="Haridas S."/>
            <person name="Kuo A."/>
            <person name="Mondo S."/>
            <person name="Pangilinan J."/>
            <person name="Riley R."/>
            <person name="Labutti K."/>
            <person name="Andreopoulos B."/>
            <person name="Lipzen A."/>
            <person name="Chen C."/>
            <person name="Yanf M."/>
            <person name="Daum C."/>
            <person name="Ng V."/>
            <person name="Clum A."/>
            <person name="Ohm R."/>
            <person name="Martin F."/>
            <person name="Silar P."/>
            <person name="Natvig D."/>
            <person name="Lalanne C."/>
            <person name="Gautier V."/>
            <person name="Ament-Velasquez S.L."/>
            <person name="Kruys A."/>
            <person name="Hutchinson M.I."/>
            <person name="Powell A.J."/>
            <person name="Barry K."/>
            <person name="Miller A.N."/>
            <person name="Grigoriev I.V."/>
            <person name="Debuchy R."/>
            <person name="Gladieux P."/>
            <person name="Thoren M.H."/>
            <person name="Johannesson H."/>
        </authorList>
    </citation>
    <scope>NUCLEOTIDE SEQUENCE</scope>
    <source>
        <strain evidence="2">CBS 532.94</strain>
    </source>
</reference>
<evidence type="ECO:0000313" key="3">
    <source>
        <dbReference type="Proteomes" id="UP001303760"/>
    </source>
</evidence>
<comment type="caution">
    <text evidence="2">The sequence shown here is derived from an EMBL/GenBank/DDBJ whole genome shotgun (WGS) entry which is preliminary data.</text>
</comment>
<evidence type="ECO:0000313" key="2">
    <source>
        <dbReference type="EMBL" id="KAK4233636.1"/>
    </source>
</evidence>
<gene>
    <name evidence="2" type="ORF">C8A03DRAFT_38639</name>
</gene>
<protein>
    <recommendedName>
        <fullName evidence="4">Secreted protein</fullName>
    </recommendedName>
</protein>